<keyword evidence="3" id="KW-0378">Hydrolase</keyword>
<dbReference type="GO" id="GO:0004519">
    <property type="term" value="F:endonuclease activity"/>
    <property type="evidence" value="ECO:0007669"/>
    <property type="project" value="UniProtKB-KW"/>
</dbReference>
<dbReference type="InterPro" id="IPR011604">
    <property type="entry name" value="PDDEXK-like_dom_sf"/>
</dbReference>
<proteinExistence type="predicted"/>
<organism evidence="5 6">
    <name type="scientific">Cotesia glomerata</name>
    <name type="common">Lepidopteran parasitic wasp</name>
    <name type="synonym">Apanteles glomeratus</name>
    <dbReference type="NCBI Taxonomy" id="32391"/>
    <lineage>
        <taxon>Eukaryota</taxon>
        <taxon>Metazoa</taxon>
        <taxon>Ecdysozoa</taxon>
        <taxon>Arthropoda</taxon>
        <taxon>Hexapoda</taxon>
        <taxon>Insecta</taxon>
        <taxon>Pterygota</taxon>
        <taxon>Neoptera</taxon>
        <taxon>Endopterygota</taxon>
        <taxon>Hymenoptera</taxon>
        <taxon>Apocrita</taxon>
        <taxon>Ichneumonoidea</taxon>
        <taxon>Braconidae</taxon>
        <taxon>Microgastrinae</taxon>
        <taxon>Cotesia</taxon>
    </lineage>
</organism>
<gene>
    <name evidence="5" type="ORF">KQX54_017296</name>
</gene>
<evidence type="ECO:0000256" key="4">
    <source>
        <dbReference type="ARBA" id="ARBA00022839"/>
    </source>
</evidence>
<protein>
    <recommendedName>
        <fullName evidence="7">SWIM-type domain-containing protein</fullName>
    </recommendedName>
</protein>
<dbReference type="SUPFAM" id="SSF52980">
    <property type="entry name" value="Restriction endonuclease-like"/>
    <property type="match status" value="1"/>
</dbReference>
<keyword evidence="4" id="KW-0269">Exonuclease</keyword>
<dbReference type="InterPro" id="IPR034720">
    <property type="entry name" value="Viral_alk_exo"/>
</dbReference>
<dbReference type="CDD" id="cd22343">
    <property type="entry name" value="PDDEXK_lambda_exonuclease-like"/>
    <property type="match status" value="1"/>
</dbReference>
<evidence type="ECO:0008006" key="7">
    <source>
        <dbReference type="Google" id="ProtNLM"/>
    </source>
</evidence>
<dbReference type="AlphaFoldDB" id="A0AAV7IXN7"/>
<accession>A0AAV7IXN7</accession>
<dbReference type="GO" id="GO:0006281">
    <property type="term" value="P:DNA repair"/>
    <property type="evidence" value="ECO:0007669"/>
    <property type="project" value="UniProtKB-ARBA"/>
</dbReference>
<sequence length="335" mass="37948">MITDFLKNDVRFNSAEVRGANASRASRESYSDKALGYVQLSRKNNICIVKGRVCPEHRVRSKAYSVTLTINEKSRKIQGVQCHDCAASTGGCKHALALLMWTHRRSEDPTPTEVACYWKKSRLSGIGTVIKYIEAEKLTKKTSTTPVENFPDNSTFLQEVVEFAKNQQINFQIEQLNFDLESKKAYNLSLHRLILDFNQNTDLRVEKFLEFAKTEMAEAVCEEAEQLTKQQSECAIWHELRYGRITASKFYEAAHCKTNNGSLVQQIIGASKVHETSAMTRGKELEKDVIEVLEKELRVQITRPGMYLVPSHPIFAASPDGMTSNAIVENLYEVN</sequence>
<comment type="caution">
    <text evidence="5">The sequence shown here is derived from an EMBL/GenBank/DDBJ whole genome shotgun (WGS) entry which is preliminary data.</text>
</comment>
<dbReference type="Proteomes" id="UP000826195">
    <property type="component" value="Unassembled WGS sequence"/>
</dbReference>
<dbReference type="Gene3D" id="3.90.320.10">
    <property type="match status" value="1"/>
</dbReference>
<name>A0AAV7IXN7_COTGL</name>
<evidence type="ECO:0000256" key="1">
    <source>
        <dbReference type="ARBA" id="ARBA00022722"/>
    </source>
</evidence>
<evidence type="ECO:0000256" key="3">
    <source>
        <dbReference type="ARBA" id="ARBA00022801"/>
    </source>
</evidence>
<evidence type="ECO:0000313" key="5">
    <source>
        <dbReference type="EMBL" id="KAH0561512.1"/>
    </source>
</evidence>
<dbReference type="GO" id="GO:0004527">
    <property type="term" value="F:exonuclease activity"/>
    <property type="evidence" value="ECO:0007669"/>
    <property type="project" value="UniProtKB-KW"/>
</dbReference>
<dbReference type="InterPro" id="IPR011335">
    <property type="entry name" value="Restrct_endonuc-II-like"/>
</dbReference>
<dbReference type="Pfam" id="PF01771">
    <property type="entry name" value="Viral_alk_exo"/>
    <property type="match status" value="1"/>
</dbReference>
<dbReference type="PANTHER" id="PTHR39953:SF1">
    <property type="entry name" value="RE54151P"/>
    <property type="match status" value="1"/>
</dbReference>
<dbReference type="PANTHER" id="PTHR39953">
    <property type="entry name" value="RE54151P"/>
    <property type="match status" value="1"/>
</dbReference>
<evidence type="ECO:0000256" key="2">
    <source>
        <dbReference type="ARBA" id="ARBA00022759"/>
    </source>
</evidence>
<evidence type="ECO:0000313" key="6">
    <source>
        <dbReference type="Proteomes" id="UP000826195"/>
    </source>
</evidence>
<keyword evidence="1" id="KW-0540">Nuclease</keyword>
<keyword evidence="2" id="KW-0255">Endonuclease</keyword>
<dbReference type="EMBL" id="JAHXZJ010000374">
    <property type="protein sequence ID" value="KAH0561512.1"/>
    <property type="molecule type" value="Genomic_DNA"/>
</dbReference>
<reference evidence="5 6" key="1">
    <citation type="journal article" date="2021" name="J. Hered.">
        <title>A chromosome-level genome assembly of the parasitoid wasp, Cotesia glomerata (Hymenoptera: Braconidae).</title>
        <authorList>
            <person name="Pinto B.J."/>
            <person name="Weis J.J."/>
            <person name="Gamble T."/>
            <person name="Ode P.J."/>
            <person name="Paul R."/>
            <person name="Zaspel J.M."/>
        </authorList>
    </citation>
    <scope>NUCLEOTIDE SEQUENCE [LARGE SCALE GENOMIC DNA]</scope>
    <source>
        <strain evidence="5">CgM1</strain>
    </source>
</reference>
<keyword evidence="6" id="KW-1185">Reference proteome</keyword>